<dbReference type="Pfam" id="PF00582">
    <property type="entry name" value="Usp"/>
    <property type="match status" value="2"/>
</dbReference>
<proteinExistence type="inferred from homology"/>
<comment type="similarity">
    <text evidence="1">Belongs to the universal stress protein A family.</text>
</comment>
<accession>A0A2W2FWQ9</accession>
<dbReference type="GO" id="GO:0005524">
    <property type="term" value="F:ATP binding"/>
    <property type="evidence" value="ECO:0007669"/>
    <property type="project" value="UniProtKB-KW"/>
</dbReference>
<dbReference type="InterPro" id="IPR006015">
    <property type="entry name" value="Universal_stress_UspA"/>
</dbReference>
<evidence type="ECO:0000256" key="1">
    <source>
        <dbReference type="ARBA" id="ARBA00008791"/>
    </source>
</evidence>
<dbReference type="RefSeq" id="WP_111172083.1">
    <property type="nucleotide sequence ID" value="NZ_POUA01000638.1"/>
</dbReference>
<dbReference type="AlphaFoldDB" id="A0A2W2FWQ9"/>
<protein>
    <submittedName>
        <fullName evidence="5">Universal stress protein UspA</fullName>
    </submittedName>
</protein>
<dbReference type="CDD" id="cd00293">
    <property type="entry name" value="USP-like"/>
    <property type="match status" value="1"/>
</dbReference>
<dbReference type="InterPro" id="IPR006016">
    <property type="entry name" value="UspA"/>
</dbReference>
<organism evidence="5 6">
    <name type="scientific">Spongiactinospora gelatinilytica</name>
    <dbReference type="NCBI Taxonomy" id="2666298"/>
    <lineage>
        <taxon>Bacteria</taxon>
        <taxon>Bacillati</taxon>
        <taxon>Actinomycetota</taxon>
        <taxon>Actinomycetes</taxon>
        <taxon>Streptosporangiales</taxon>
        <taxon>Streptosporangiaceae</taxon>
        <taxon>Spongiactinospora</taxon>
    </lineage>
</organism>
<dbReference type="Gene3D" id="3.40.50.620">
    <property type="entry name" value="HUPs"/>
    <property type="match status" value="2"/>
</dbReference>
<dbReference type="Proteomes" id="UP000248544">
    <property type="component" value="Unassembled WGS sequence"/>
</dbReference>
<keyword evidence="6" id="KW-1185">Reference proteome</keyword>
<comment type="caution">
    <text evidence="5">The sequence shown here is derived from an EMBL/GenBank/DDBJ whole genome shotgun (WGS) entry which is preliminary data.</text>
</comment>
<feature type="domain" description="UspA" evidence="4">
    <location>
        <begin position="149"/>
        <end position="283"/>
    </location>
</feature>
<evidence type="ECO:0000313" key="6">
    <source>
        <dbReference type="Proteomes" id="UP000248544"/>
    </source>
</evidence>
<keyword evidence="3" id="KW-0067">ATP-binding</keyword>
<dbReference type="InterPro" id="IPR014729">
    <property type="entry name" value="Rossmann-like_a/b/a_fold"/>
</dbReference>
<dbReference type="PANTHER" id="PTHR46268:SF27">
    <property type="entry name" value="UNIVERSAL STRESS PROTEIN RV2623"/>
    <property type="match status" value="1"/>
</dbReference>
<dbReference type="PANTHER" id="PTHR46268">
    <property type="entry name" value="STRESS RESPONSE PROTEIN NHAX"/>
    <property type="match status" value="1"/>
</dbReference>
<dbReference type="PRINTS" id="PR01438">
    <property type="entry name" value="UNVRSLSTRESS"/>
</dbReference>
<evidence type="ECO:0000313" key="5">
    <source>
        <dbReference type="EMBL" id="PZG19274.1"/>
    </source>
</evidence>
<keyword evidence="2" id="KW-0547">Nucleotide-binding</keyword>
<evidence type="ECO:0000256" key="3">
    <source>
        <dbReference type="ARBA" id="ARBA00022840"/>
    </source>
</evidence>
<sequence length="283" mass="29233">MSEWILVATDGSEPASAAVRWAADEAALWGRGLRVLHVVGPQGLAAPYAEVAGLADALSEEAANILRDAERTVRDRAPGVQVTSEALAGPAAPILLEEAAGASEIVIGSRGRGGLAGLLLGSVSLSVTANAEIPVVVVREPPGPPTGEIVVGFDLSPHSEVSFAYAAAQARKRGARLRVVHAWQPPVSPGRMTYYPDIGESALEAETAVVEKAVADWRARHPDLEILDTVTGGHPVTAISAAAESADLVVVGARRRGEVARAVLGSIGHGVLHNISRPVAVVR</sequence>
<dbReference type="EMBL" id="POUA01000638">
    <property type="protein sequence ID" value="PZG19274.1"/>
    <property type="molecule type" value="Genomic_DNA"/>
</dbReference>
<reference evidence="5 6" key="1">
    <citation type="submission" date="2018-01" db="EMBL/GenBank/DDBJ databases">
        <title>Draft genome sequence of Sphaerisporangium sp. 7K107.</title>
        <authorList>
            <person name="Sahin N."/>
            <person name="Saygin H."/>
            <person name="Ay H."/>
        </authorList>
    </citation>
    <scope>NUCLEOTIDE SEQUENCE [LARGE SCALE GENOMIC DNA]</scope>
    <source>
        <strain evidence="5 6">7K107</strain>
    </source>
</reference>
<dbReference type="SUPFAM" id="SSF52402">
    <property type="entry name" value="Adenine nucleotide alpha hydrolases-like"/>
    <property type="match status" value="2"/>
</dbReference>
<feature type="domain" description="UspA" evidence="4">
    <location>
        <begin position="5"/>
        <end position="139"/>
    </location>
</feature>
<evidence type="ECO:0000259" key="4">
    <source>
        <dbReference type="Pfam" id="PF00582"/>
    </source>
</evidence>
<name>A0A2W2FWQ9_9ACTN</name>
<evidence type="ECO:0000256" key="2">
    <source>
        <dbReference type="ARBA" id="ARBA00022741"/>
    </source>
</evidence>
<gene>
    <name evidence="5" type="ORF">C1I98_38030</name>
</gene>